<organism evidence="6 7">
    <name type="scientific">Derxia gummosa DSM 723</name>
    <dbReference type="NCBI Taxonomy" id="1121388"/>
    <lineage>
        <taxon>Bacteria</taxon>
        <taxon>Pseudomonadati</taxon>
        <taxon>Pseudomonadota</taxon>
        <taxon>Betaproteobacteria</taxon>
        <taxon>Burkholderiales</taxon>
        <taxon>Alcaligenaceae</taxon>
        <taxon>Derxia</taxon>
    </lineage>
</organism>
<evidence type="ECO:0000313" key="6">
    <source>
        <dbReference type="Proteomes" id="UP000675920"/>
    </source>
</evidence>
<dbReference type="OrthoDB" id="9811542at2"/>
<reference evidence="7" key="1">
    <citation type="journal article" date="2015" name="Biochem. J.">
        <title>Metallophosphoesterases: structural fidelity with functional promiscuity.</title>
        <authorList>
            <person name="Matange N."/>
            <person name="Podobnik M."/>
            <person name="Visweswariah S.S."/>
        </authorList>
    </citation>
    <scope>NUCLEOTIDE SEQUENCE</scope>
</reference>
<dbReference type="Proteomes" id="UP000675920">
    <property type="component" value="Unplaced"/>
</dbReference>
<comment type="similarity">
    <text evidence="4">Belongs to the cyclic nucleotide phosphodiesterase class-III family.</text>
</comment>
<proteinExistence type="inferred from homology"/>
<dbReference type="GO" id="GO:0046872">
    <property type="term" value="F:metal ion binding"/>
    <property type="evidence" value="ECO:0007669"/>
    <property type="project" value="UniProtKB-KW"/>
</dbReference>
<evidence type="ECO:0000256" key="2">
    <source>
        <dbReference type="ARBA" id="ARBA00022801"/>
    </source>
</evidence>
<evidence type="ECO:0000259" key="5">
    <source>
        <dbReference type="Pfam" id="PF00149"/>
    </source>
</evidence>
<dbReference type="PANTHER" id="PTHR42988">
    <property type="entry name" value="PHOSPHOHYDROLASE"/>
    <property type="match status" value="1"/>
</dbReference>
<keyword evidence="3" id="KW-0408">Iron</keyword>
<evidence type="ECO:0000256" key="3">
    <source>
        <dbReference type="ARBA" id="ARBA00023004"/>
    </source>
</evidence>
<dbReference type="EC" id="3.1.-.-" evidence="7"/>
<dbReference type="InterPro" id="IPR004843">
    <property type="entry name" value="Calcineurin-like_PHP"/>
</dbReference>
<dbReference type="SUPFAM" id="SSF56300">
    <property type="entry name" value="Metallo-dependent phosphatases"/>
    <property type="match status" value="1"/>
</dbReference>
<dbReference type="GO" id="GO:0016787">
    <property type="term" value="F:hydrolase activity"/>
    <property type="evidence" value="ECO:0007669"/>
    <property type="project" value="UniProtKB-KW"/>
</dbReference>
<keyword evidence="2" id="KW-0378">Hydrolase</keyword>
<reference evidence="7" key="2">
    <citation type="submission" date="2025-08" db="UniProtKB">
        <authorList>
            <consortium name="RefSeq"/>
        </authorList>
    </citation>
    <scope>IDENTIFICATION</scope>
</reference>
<name>A0A8B6XA45_9BURK</name>
<accession>A0A8B6XA45</accession>
<dbReference type="PANTHER" id="PTHR42988:SF2">
    <property type="entry name" value="CYCLIC NUCLEOTIDE PHOSPHODIESTERASE CBUA0032-RELATED"/>
    <property type="match status" value="1"/>
</dbReference>
<evidence type="ECO:0000256" key="4">
    <source>
        <dbReference type="ARBA" id="ARBA00025742"/>
    </source>
</evidence>
<evidence type="ECO:0000313" key="7">
    <source>
        <dbReference type="RefSeq" id="WP_051378817.1"/>
    </source>
</evidence>
<evidence type="ECO:0000256" key="1">
    <source>
        <dbReference type="ARBA" id="ARBA00022723"/>
    </source>
</evidence>
<feature type="domain" description="Calcineurin-like phosphoesterase" evidence="5">
    <location>
        <begin position="3"/>
        <end position="191"/>
    </location>
</feature>
<protein>
    <submittedName>
        <fullName evidence="7">Metallophosphoesterase family protein</fullName>
        <ecNumber evidence="7">3.1.-.-</ecNumber>
    </submittedName>
</protein>
<keyword evidence="6" id="KW-1185">Reference proteome</keyword>
<dbReference type="RefSeq" id="WP_051378817.1">
    <property type="nucleotide sequence ID" value="NZ_AXWS01000014.1"/>
</dbReference>
<dbReference type="InterPro" id="IPR050884">
    <property type="entry name" value="CNP_phosphodiesterase-III"/>
</dbReference>
<dbReference type="InterPro" id="IPR029052">
    <property type="entry name" value="Metallo-depent_PP-like"/>
</dbReference>
<sequence>MSRVLLISDPHFGTERPAVAAALTALAQATRPDLLVLAGDITQRARHGQFAAARAFIDGLGIAARVLLPGNHDLPLLDLWTRWRAPYSRYAAAFGADLEPVHDDARLLVIGVNTTRAARHKDGEVSAAQIERVAARLAAARPGQLRLVVTHQPLLAIRASDEANLLHGHRAAARAWARAGADLLLGGHIHLPYLRPHEEAHQTAGRRMWVVQAGTAVSRRVREGVPNSVWLLRWGGADAPAGLCIAERHDHDDAAGGFRRVERHVLAIDSAPVEAHASALALTRD</sequence>
<dbReference type="Pfam" id="PF00149">
    <property type="entry name" value="Metallophos"/>
    <property type="match status" value="1"/>
</dbReference>
<dbReference type="Gene3D" id="3.60.21.10">
    <property type="match status" value="1"/>
</dbReference>
<dbReference type="AlphaFoldDB" id="A0A8B6XA45"/>
<keyword evidence="1" id="KW-0479">Metal-binding</keyword>